<keyword evidence="3" id="KW-1185">Reference proteome</keyword>
<name>A0A9W6WCI0_9ACTN</name>
<protein>
    <recommendedName>
        <fullName evidence="1">Elongation factor G-binding protein C-terminal treble-clef zinc-finger domain-containing protein</fullName>
    </recommendedName>
</protein>
<dbReference type="AlphaFoldDB" id="A0A9W6WCI0"/>
<evidence type="ECO:0000313" key="2">
    <source>
        <dbReference type="EMBL" id="GLZ79805.1"/>
    </source>
</evidence>
<accession>A0A9W6WCI0</accession>
<dbReference type="RefSeq" id="WP_285664950.1">
    <property type="nucleotide sequence ID" value="NZ_BSTX01000003.1"/>
</dbReference>
<gene>
    <name evidence="2" type="ORF">Afil01_46120</name>
</gene>
<feature type="domain" description="Elongation factor G-binding protein C-terminal treble-clef zinc-finger" evidence="1">
    <location>
        <begin position="8"/>
        <end position="160"/>
    </location>
</feature>
<proteinExistence type="predicted"/>
<sequence>MDALTDKQIRRSMVNCSRGEADRMTIPFDVTGLDWDTLDFLGWTDPKAPLRAYIVAWHDGEPVGIGLRVADSQGTRRLAGLCGLCRSTRTGMVKLFTARRATKASQEWNSLGMYMCADLACSKYARLEKATGDFMPDGTLGADERAAGLRVRVGRFLGEVLSAS</sequence>
<organism evidence="2 3">
    <name type="scientific">Actinorhabdospora filicis</name>
    <dbReference type="NCBI Taxonomy" id="1785913"/>
    <lineage>
        <taxon>Bacteria</taxon>
        <taxon>Bacillati</taxon>
        <taxon>Actinomycetota</taxon>
        <taxon>Actinomycetes</taxon>
        <taxon>Micromonosporales</taxon>
        <taxon>Micromonosporaceae</taxon>
        <taxon>Actinorhabdospora</taxon>
    </lineage>
</organism>
<dbReference type="Proteomes" id="UP001165079">
    <property type="component" value="Unassembled WGS sequence"/>
</dbReference>
<comment type="caution">
    <text evidence="2">The sequence shown here is derived from an EMBL/GenBank/DDBJ whole genome shotgun (WGS) entry which is preliminary data.</text>
</comment>
<evidence type="ECO:0000313" key="3">
    <source>
        <dbReference type="Proteomes" id="UP001165079"/>
    </source>
</evidence>
<dbReference type="InterPro" id="IPR032330">
    <property type="entry name" value="EF-G-binding_C"/>
</dbReference>
<dbReference type="EMBL" id="BSTX01000003">
    <property type="protein sequence ID" value="GLZ79805.1"/>
    <property type="molecule type" value="Genomic_DNA"/>
</dbReference>
<dbReference type="Pfam" id="PF16571">
    <property type="entry name" value="FBP_C"/>
    <property type="match status" value="1"/>
</dbReference>
<evidence type="ECO:0000259" key="1">
    <source>
        <dbReference type="Pfam" id="PF16571"/>
    </source>
</evidence>
<reference evidence="2" key="1">
    <citation type="submission" date="2023-03" db="EMBL/GenBank/DDBJ databases">
        <title>Actinorhabdospora filicis NBRC 111898.</title>
        <authorList>
            <person name="Ichikawa N."/>
            <person name="Sato H."/>
            <person name="Tonouchi N."/>
        </authorList>
    </citation>
    <scope>NUCLEOTIDE SEQUENCE</scope>
    <source>
        <strain evidence="2">NBRC 111898</strain>
    </source>
</reference>